<evidence type="ECO:0008006" key="4">
    <source>
        <dbReference type="Google" id="ProtNLM"/>
    </source>
</evidence>
<dbReference type="OrthoDB" id="9769193at2"/>
<name>A0A401LCM2_9FIRM</name>
<comment type="caution">
    <text evidence="2">The sequence shown here is derived from an EMBL/GenBank/DDBJ whole genome shotgun (WGS) entry which is preliminary data.</text>
</comment>
<dbReference type="EMBL" id="BHVZ01000001">
    <property type="protein sequence ID" value="GCB29307.1"/>
    <property type="molecule type" value="Genomic_DNA"/>
</dbReference>
<feature type="signal peptide" evidence="1">
    <location>
        <begin position="1"/>
        <end position="20"/>
    </location>
</feature>
<dbReference type="Proteomes" id="UP000287361">
    <property type="component" value="Unassembled WGS sequence"/>
</dbReference>
<sequence>MKKKFITLLLCAAVGIGALSGCGGNTPAKELPEDSVAADITVDKESLPPLSEDLQEIYEGAYKIYYQISFGTFDYDENATYEKDELTYYKITDPRFPTYEDFRTYLLQYFTEFFVDNSILSKDNLMFTKGEDGGLYYLGGGRGSNIFYAGHTFEIDKESEDEIGFEATAYYTNSNEAYKGDYFYTTPDNPEDYTTQKFLFVLWKEDAGWRFNTFHLFF</sequence>
<reference evidence="2 3" key="1">
    <citation type="submission" date="2018-10" db="EMBL/GenBank/DDBJ databases">
        <title>Draft Genome Sequence of Anaerotignum sp. KCTC 15736.</title>
        <authorList>
            <person name="Choi S.H."/>
            <person name="Kim J.S."/>
            <person name="Kang S.W."/>
            <person name="Lee J.S."/>
            <person name="Park S.H."/>
        </authorList>
    </citation>
    <scope>NUCLEOTIDE SEQUENCE [LARGE SCALE GENOMIC DNA]</scope>
    <source>
        <strain evidence="2 3">KCTC 15736</strain>
    </source>
</reference>
<dbReference type="AlphaFoldDB" id="A0A401LCM2"/>
<dbReference type="PROSITE" id="PS51257">
    <property type="entry name" value="PROKAR_LIPOPROTEIN"/>
    <property type="match status" value="1"/>
</dbReference>
<accession>A0A401LCM2</accession>
<organism evidence="2 3">
    <name type="scientific">Anaerotignum faecicola</name>
    <dbReference type="NCBI Taxonomy" id="2358141"/>
    <lineage>
        <taxon>Bacteria</taxon>
        <taxon>Bacillati</taxon>
        <taxon>Bacillota</taxon>
        <taxon>Clostridia</taxon>
        <taxon>Lachnospirales</taxon>
        <taxon>Anaerotignaceae</taxon>
        <taxon>Anaerotignum</taxon>
    </lineage>
</organism>
<keyword evidence="3" id="KW-1185">Reference proteome</keyword>
<keyword evidence="1" id="KW-0732">Signal</keyword>
<evidence type="ECO:0000256" key="1">
    <source>
        <dbReference type="SAM" id="SignalP"/>
    </source>
</evidence>
<proteinExistence type="predicted"/>
<protein>
    <recommendedName>
        <fullName evidence="4">DUF4829 domain-containing protein</fullName>
    </recommendedName>
</protein>
<evidence type="ECO:0000313" key="2">
    <source>
        <dbReference type="EMBL" id="GCB29307.1"/>
    </source>
</evidence>
<gene>
    <name evidence="2" type="ORF">KGMB03357_09680</name>
</gene>
<feature type="chain" id="PRO_5039730330" description="DUF4829 domain-containing protein" evidence="1">
    <location>
        <begin position="21"/>
        <end position="218"/>
    </location>
</feature>
<evidence type="ECO:0000313" key="3">
    <source>
        <dbReference type="Proteomes" id="UP000287361"/>
    </source>
</evidence>